<organism evidence="2 3">
    <name type="scientific">Alosa alosa</name>
    <name type="common">allis shad</name>
    <dbReference type="NCBI Taxonomy" id="278164"/>
    <lineage>
        <taxon>Eukaryota</taxon>
        <taxon>Metazoa</taxon>
        <taxon>Chordata</taxon>
        <taxon>Craniata</taxon>
        <taxon>Vertebrata</taxon>
        <taxon>Euteleostomi</taxon>
        <taxon>Actinopterygii</taxon>
        <taxon>Neopterygii</taxon>
        <taxon>Teleostei</taxon>
        <taxon>Clupei</taxon>
        <taxon>Clupeiformes</taxon>
        <taxon>Clupeoidei</taxon>
        <taxon>Clupeidae</taxon>
        <taxon>Alosa</taxon>
    </lineage>
</organism>
<feature type="compositionally biased region" description="Basic and acidic residues" evidence="1">
    <location>
        <begin position="33"/>
        <end position="53"/>
    </location>
</feature>
<evidence type="ECO:0000256" key="1">
    <source>
        <dbReference type="SAM" id="MobiDB-lite"/>
    </source>
</evidence>
<dbReference type="AlphaFoldDB" id="A0AAV6H4B6"/>
<reference evidence="2" key="1">
    <citation type="submission" date="2020-10" db="EMBL/GenBank/DDBJ databases">
        <title>Chromosome-scale genome assembly of the Allis shad, Alosa alosa.</title>
        <authorList>
            <person name="Margot Z."/>
            <person name="Christophe K."/>
            <person name="Cabau C."/>
            <person name="Louis A."/>
            <person name="Berthelot C."/>
            <person name="Parey E."/>
            <person name="Roest Crollius H."/>
            <person name="Montfort J."/>
            <person name="Robinson-Rechavi M."/>
            <person name="Bucao C."/>
            <person name="Bouchez O."/>
            <person name="Gislard M."/>
            <person name="Lluch J."/>
            <person name="Milhes M."/>
            <person name="Lampietro C."/>
            <person name="Lopez Roques C."/>
            <person name="Donnadieu C."/>
            <person name="Braasch I."/>
            <person name="Desvignes T."/>
            <person name="Postlethwait J."/>
            <person name="Bobe J."/>
            <person name="Guiguen Y."/>
        </authorList>
    </citation>
    <scope>NUCLEOTIDE SEQUENCE</scope>
    <source>
        <strain evidence="2">M-15738</strain>
        <tissue evidence="2">Blood</tissue>
    </source>
</reference>
<comment type="caution">
    <text evidence="2">The sequence shown here is derived from an EMBL/GenBank/DDBJ whole genome shotgun (WGS) entry which is preliminary data.</text>
</comment>
<name>A0AAV6H4B6_9TELE</name>
<gene>
    <name evidence="2" type="ORF">AALO_G00049820</name>
</gene>
<evidence type="ECO:0000313" key="2">
    <source>
        <dbReference type="EMBL" id="KAG5281879.1"/>
    </source>
</evidence>
<proteinExistence type="predicted"/>
<keyword evidence="3" id="KW-1185">Reference proteome</keyword>
<accession>A0AAV6H4B6</accession>
<dbReference type="EMBL" id="JADWDJ010000004">
    <property type="protein sequence ID" value="KAG5281879.1"/>
    <property type="molecule type" value="Genomic_DNA"/>
</dbReference>
<evidence type="ECO:0000313" key="3">
    <source>
        <dbReference type="Proteomes" id="UP000823561"/>
    </source>
</evidence>
<feature type="region of interest" description="Disordered" evidence="1">
    <location>
        <begin position="29"/>
        <end position="67"/>
    </location>
</feature>
<dbReference type="Proteomes" id="UP000823561">
    <property type="component" value="Chromosome 4"/>
</dbReference>
<sequence>MDVGTTGFSWYGPVRRNLLSITYPRPGAAATVCKRERDREDRDQLKTTQRTKDPSWAVGAVSEVPDS</sequence>
<protein>
    <submittedName>
        <fullName evidence="2">Uncharacterized protein</fullName>
    </submittedName>
</protein>